<gene>
    <name evidence="3" type="ordered locus">Metev_1277</name>
</gene>
<dbReference type="OrthoDB" id="110942at2157"/>
<keyword evidence="1" id="KW-0408">Iron</keyword>
<dbReference type="SMART" id="SM00899">
    <property type="entry name" value="FeoA"/>
    <property type="match status" value="1"/>
</dbReference>
<dbReference type="PANTHER" id="PTHR43151:SF1">
    <property type="entry name" value="SSR2333 PROTEIN"/>
    <property type="match status" value="1"/>
</dbReference>
<evidence type="ECO:0000313" key="4">
    <source>
        <dbReference type="Proteomes" id="UP000000391"/>
    </source>
</evidence>
<dbReference type="HOGENOM" id="CLU_150646_10_0_2"/>
<accession>D7E7R8</accession>
<dbReference type="PANTHER" id="PTHR43151">
    <property type="entry name" value="FEOA FAMILY PROTEIN"/>
    <property type="match status" value="1"/>
</dbReference>
<name>D7E7R8_METEZ</name>
<dbReference type="Pfam" id="PF04023">
    <property type="entry name" value="FeoA"/>
    <property type="match status" value="1"/>
</dbReference>
<dbReference type="GeneID" id="9346910"/>
<sequence length="99" mass="11034">MKNKTSGTEFENNGENEDITYSSTIRKKVSVMDFGEYGEIVDIDNSLRGRVAGMGIRVRKTLKMITKQPVKGPVVVVVDESQISLGLDMAEKIKVEVKR</sequence>
<reference evidence="3 4" key="1">
    <citation type="submission" date="2010-06" db="EMBL/GenBank/DDBJ databases">
        <title>Complete sequence chromosome of Methanohalobium evestigatum Z-7303.</title>
        <authorList>
            <consortium name="US DOE Joint Genome Institute"/>
            <person name="Lucas S."/>
            <person name="Copeland A."/>
            <person name="Lapidus A."/>
            <person name="Cheng J.-F."/>
            <person name="Bruce D."/>
            <person name="Goodwin L."/>
            <person name="Pitluck S."/>
            <person name="Saunders E."/>
            <person name="Detter J.C."/>
            <person name="Han C."/>
            <person name="Tapia R."/>
            <person name="Land M."/>
            <person name="Hauser L."/>
            <person name="Kyrpides N."/>
            <person name="Mikhailova N."/>
            <person name="Sieprawska-Lupa M."/>
            <person name="Whitman W.B."/>
            <person name="Anderson I."/>
            <person name="Woyke T."/>
        </authorList>
    </citation>
    <scope>NUCLEOTIDE SEQUENCE [LARGE SCALE GENOMIC DNA]</scope>
    <source>
        <strain evidence="4">ATCC BAA-1072 / DSM 3721 / NBRC 107634 / OCM 161 / Z-7303</strain>
    </source>
</reference>
<dbReference type="AlphaFoldDB" id="D7E7R8"/>
<proteinExistence type="predicted"/>
<dbReference type="InterPro" id="IPR038157">
    <property type="entry name" value="FeoA_core_dom"/>
</dbReference>
<dbReference type="InterPro" id="IPR053184">
    <property type="entry name" value="FeoA-like"/>
</dbReference>
<dbReference type="InterPro" id="IPR008988">
    <property type="entry name" value="Transcriptional_repressor_C"/>
</dbReference>
<dbReference type="KEGG" id="mev:Metev_1277"/>
<dbReference type="RefSeq" id="WP_013194707.1">
    <property type="nucleotide sequence ID" value="NC_014253.1"/>
</dbReference>
<dbReference type="InterPro" id="IPR007167">
    <property type="entry name" value="Fe-transptr_FeoA-like"/>
</dbReference>
<dbReference type="GO" id="GO:0046914">
    <property type="term" value="F:transition metal ion binding"/>
    <property type="evidence" value="ECO:0007669"/>
    <property type="project" value="InterPro"/>
</dbReference>
<organism evidence="3 4">
    <name type="scientific">Methanohalobium evestigatum (strain ATCC BAA-1072 / DSM 3721 / NBRC 107634 / OCM 161 / Z-7303)</name>
    <dbReference type="NCBI Taxonomy" id="644295"/>
    <lineage>
        <taxon>Archaea</taxon>
        <taxon>Methanobacteriati</taxon>
        <taxon>Methanobacteriota</taxon>
        <taxon>Stenosarchaea group</taxon>
        <taxon>Methanomicrobia</taxon>
        <taxon>Methanosarcinales</taxon>
        <taxon>Methanosarcinaceae</taxon>
        <taxon>Methanohalobium</taxon>
    </lineage>
</organism>
<dbReference type="Proteomes" id="UP000000391">
    <property type="component" value="Chromosome"/>
</dbReference>
<evidence type="ECO:0000256" key="1">
    <source>
        <dbReference type="ARBA" id="ARBA00023004"/>
    </source>
</evidence>
<dbReference type="SUPFAM" id="SSF50037">
    <property type="entry name" value="C-terminal domain of transcriptional repressors"/>
    <property type="match status" value="1"/>
</dbReference>
<dbReference type="EMBL" id="CP002069">
    <property type="protein sequence ID" value="ADI74141.1"/>
    <property type="molecule type" value="Genomic_DNA"/>
</dbReference>
<keyword evidence="4" id="KW-1185">Reference proteome</keyword>
<dbReference type="STRING" id="644295.Metev_1277"/>
<protein>
    <submittedName>
        <fullName evidence="3">FeoA family protein</fullName>
    </submittedName>
</protein>
<evidence type="ECO:0000313" key="3">
    <source>
        <dbReference type="EMBL" id="ADI74141.1"/>
    </source>
</evidence>
<evidence type="ECO:0000259" key="2">
    <source>
        <dbReference type="SMART" id="SM00899"/>
    </source>
</evidence>
<feature type="domain" description="Ferrous iron transporter FeoA-like" evidence="2">
    <location>
        <begin position="27"/>
        <end position="97"/>
    </location>
</feature>
<dbReference type="Gene3D" id="2.30.30.90">
    <property type="match status" value="1"/>
</dbReference>